<evidence type="ECO:0000313" key="3">
    <source>
        <dbReference type="Proteomes" id="UP000254259"/>
    </source>
</evidence>
<feature type="compositionally biased region" description="Basic and acidic residues" evidence="1">
    <location>
        <begin position="1"/>
        <end position="10"/>
    </location>
</feature>
<reference evidence="2 3" key="1">
    <citation type="submission" date="2018-01" db="EMBL/GenBank/DDBJ databases">
        <authorList>
            <person name="Clerissi C."/>
        </authorList>
    </citation>
    <scope>NUCLEOTIDE SEQUENCE [LARGE SCALE GENOMIC DNA]</scope>
    <source>
        <strain evidence="2">Cupriavidus taiwanensis SWF 66322</strain>
    </source>
</reference>
<feature type="compositionally biased region" description="Polar residues" evidence="1">
    <location>
        <begin position="11"/>
        <end position="24"/>
    </location>
</feature>
<gene>
    <name evidence="2" type="ORF">CBM2636_10023</name>
</gene>
<dbReference type="EMBL" id="LT984813">
    <property type="protein sequence ID" value="SPD63007.1"/>
    <property type="molecule type" value="Genomic_DNA"/>
</dbReference>
<name>A0A9Q7UPE9_9BURK</name>
<organism evidence="2 3">
    <name type="scientific">Cupriavidus taiwanensis</name>
    <dbReference type="NCBI Taxonomy" id="164546"/>
    <lineage>
        <taxon>Bacteria</taxon>
        <taxon>Pseudomonadati</taxon>
        <taxon>Pseudomonadota</taxon>
        <taxon>Betaproteobacteria</taxon>
        <taxon>Burkholderiales</taxon>
        <taxon>Burkholderiaceae</taxon>
        <taxon>Cupriavidus</taxon>
    </lineage>
</organism>
<accession>A0A9Q7UPE9</accession>
<feature type="region of interest" description="Disordered" evidence="1">
    <location>
        <begin position="1"/>
        <end position="24"/>
    </location>
</feature>
<dbReference type="Proteomes" id="UP000254259">
    <property type="component" value="Chromosome CBM2636"/>
</dbReference>
<protein>
    <submittedName>
        <fullName evidence="2">Uncharacterized protein</fullName>
    </submittedName>
</protein>
<proteinExistence type="predicted"/>
<evidence type="ECO:0000256" key="1">
    <source>
        <dbReference type="SAM" id="MobiDB-lite"/>
    </source>
</evidence>
<evidence type="ECO:0000313" key="2">
    <source>
        <dbReference type="EMBL" id="SPD63007.1"/>
    </source>
</evidence>
<dbReference type="AlphaFoldDB" id="A0A9Q7UPE9"/>
<sequence>MGIGADRDSVSDSPATDQQTATVRLDTSVSEFEKLVQKLNG</sequence>